<feature type="region of interest" description="Disordered" evidence="1">
    <location>
        <begin position="1"/>
        <end position="32"/>
    </location>
</feature>
<dbReference type="FunCoup" id="A0A6P3Z803">
    <property type="interactions" value="99"/>
</dbReference>
<evidence type="ECO:0000313" key="3">
    <source>
        <dbReference type="RefSeq" id="XP_015873439.1"/>
    </source>
</evidence>
<name>A0A6P3Z803_ZIZJJ</name>
<gene>
    <name evidence="3" type="primary">LOC107410521</name>
</gene>
<accession>A0A6P3Z803</accession>
<feature type="compositionally biased region" description="Polar residues" evidence="1">
    <location>
        <begin position="1"/>
        <end position="22"/>
    </location>
</feature>
<dbReference type="GeneID" id="107410521"/>
<dbReference type="InParanoid" id="A0A6P3Z803"/>
<dbReference type="RefSeq" id="XP_015873439.1">
    <property type="nucleotide sequence ID" value="XM_016017953.4"/>
</dbReference>
<sequence length="144" mass="15462">MESLPTPNSLPQKPGTAPSQGNKKMKLPSPQELISHYESKGLDSQEASMKVIEDLQAALFRVISSGRGRKDKLLAETSRKIDTTNSRLAILDMKVDSKPGYGQSFALGVASGLTLKGIGSVFPHVIGAISQIWDSARSVTKDSH</sequence>
<organism evidence="2 3">
    <name type="scientific">Ziziphus jujuba</name>
    <name type="common">Chinese jujube</name>
    <name type="synonym">Ziziphus sativa</name>
    <dbReference type="NCBI Taxonomy" id="326968"/>
    <lineage>
        <taxon>Eukaryota</taxon>
        <taxon>Viridiplantae</taxon>
        <taxon>Streptophyta</taxon>
        <taxon>Embryophyta</taxon>
        <taxon>Tracheophyta</taxon>
        <taxon>Spermatophyta</taxon>
        <taxon>Magnoliopsida</taxon>
        <taxon>eudicotyledons</taxon>
        <taxon>Gunneridae</taxon>
        <taxon>Pentapetalae</taxon>
        <taxon>rosids</taxon>
        <taxon>fabids</taxon>
        <taxon>Rosales</taxon>
        <taxon>Rhamnaceae</taxon>
        <taxon>Paliureae</taxon>
        <taxon>Ziziphus</taxon>
    </lineage>
</organism>
<evidence type="ECO:0000256" key="1">
    <source>
        <dbReference type="SAM" id="MobiDB-lite"/>
    </source>
</evidence>
<dbReference type="KEGG" id="zju:107410521"/>
<reference evidence="3" key="1">
    <citation type="submission" date="2025-08" db="UniProtKB">
        <authorList>
            <consortium name="RefSeq"/>
        </authorList>
    </citation>
    <scope>IDENTIFICATION</scope>
    <source>
        <tissue evidence="3">Seedling</tissue>
    </source>
</reference>
<dbReference type="AlphaFoldDB" id="A0A6P3Z803"/>
<dbReference type="Proteomes" id="UP001652623">
    <property type="component" value="Chromosome 12"/>
</dbReference>
<evidence type="ECO:0000313" key="2">
    <source>
        <dbReference type="Proteomes" id="UP001652623"/>
    </source>
</evidence>
<keyword evidence="2" id="KW-1185">Reference proteome</keyword>
<proteinExistence type="predicted"/>
<protein>
    <submittedName>
        <fullName evidence="3">Uncharacterized protein LOC107410521</fullName>
    </submittedName>
</protein>